<gene>
    <name evidence="1" type="ORF">CBS1_05215</name>
</gene>
<accession>A0ABX5QS19</accession>
<protein>
    <submittedName>
        <fullName evidence="1">Uncharacterized protein</fullName>
    </submittedName>
</protein>
<evidence type="ECO:0000313" key="1">
    <source>
        <dbReference type="EMBL" id="QAV33184.1"/>
    </source>
</evidence>
<proteinExistence type="predicted"/>
<dbReference type="Proteomes" id="UP000288947">
    <property type="component" value="Chromosome"/>
</dbReference>
<evidence type="ECO:0000313" key="2">
    <source>
        <dbReference type="Proteomes" id="UP000288947"/>
    </source>
</evidence>
<dbReference type="RefSeq" id="WP_090223079.1">
    <property type="nucleotide sequence ID" value="NZ_CP026721.1"/>
</dbReference>
<dbReference type="EMBL" id="CP026721">
    <property type="protein sequence ID" value="QAV33184.1"/>
    <property type="molecule type" value="Genomic_DNA"/>
</dbReference>
<reference evidence="1 2" key="1">
    <citation type="submission" date="2018-01" db="EMBL/GenBank/DDBJ databases">
        <title>The whole genome sequencing and assembly of Fervidobacterium changbaicum CBS-1 strain.</title>
        <authorList>
            <person name="Kim J.-Y."/>
            <person name="Park M.-K."/>
            <person name="Yi H."/>
            <person name="Bahn Y.-S."/>
            <person name="Kim J.F."/>
            <person name="Lee D.-W."/>
        </authorList>
    </citation>
    <scope>NUCLEOTIDE SEQUENCE [LARGE SCALE GENOMIC DNA]</scope>
    <source>
        <strain evidence="1 2">CBS-1</strain>
    </source>
</reference>
<sequence length="79" mass="9218">MIGRFVDYIIEVDEKNISIYFSDDLVNKPVRILFLEEEVYKGRLPHALFLKLDKITNPELVNSYLRIKIILPSEMACSS</sequence>
<keyword evidence="2" id="KW-1185">Reference proteome</keyword>
<organism evidence="1 2">
    <name type="scientific">Fervidobacterium changbaicum</name>
    <dbReference type="NCBI Taxonomy" id="310769"/>
    <lineage>
        <taxon>Bacteria</taxon>
        <taxon>Thermotogati</taxon>
        <taxon>Thermotogota</taxon>
        <taxon>Thermotogae</taxon>
        <taxon>Thermotogales</taxon>
        <taxon>Fervidobacteriaceae</taxon>
        <taxon>Fervidobacterium</taxon>
    </lineage>
</organism>
<name>A0ABX5QS19_9BACT</name>